<gene>
    <name evidence="3" type="ORF">IFM89_005593</name>
</gene>
<dbReference type="SUPFAM" id="SSF81383">
    <property type="entry name" value="F-box domain"/>
    <property type="match status" value="1"/>
</dbReference>
<dbReference type="SUPFAM" id="SSF50965">
    <property type="entry name" value="Galactose oxidase, central domain"/>
    <property type="match status" value="1"/>
</dbReference>
<feature type="region of interest" description="Disordered" evidence="1">
    <location>
        <begin position="532"/>
        <end position="557"/>
    </location>
</feature>
<dbReference type="PANTHER" id="PTHR31672">
    <property type="entry name" value="BNACNNG10540D PROTEIN"/>
    <property type="match status" value="1"/>
</dbReference>
<dbReference type="InterPro" id="IPR017451">
    <property type="entry name" value="F-box-assoc_interact_dom"/>
</dbReference>
<evidence type="ECO:0000313" key="4">
    <source>
        <dbReference type="Proteomes" id="UP000631114"/>
    </source>
</evidence>
<dbReference type="InterPro" id="IPR050796">
    <property type="entry name" value="SCF_F-box_component"/>
</dbReference>
<dbReference type="PANTHER" id="PTHR31672:SF13">
    <property type="entry name" value="F-BOX PROTEIN CPR30-LIKE"/>
    <property type="match status" value="1"/>
</dbReference>
<dbReference type="NCBIfam" id="TIGR01640">
    <property type="entry name" value="F_box_assoc_1"/>
    <property type="match status" value="1"/>
</dbReference>
<evidence type="ECO:0000256" key="1">
    <source>
        <dbReference type="SAM" id="MobiDB-lite"/>
    </source>
</evidence>
<dbReference type="InterPro" id="IPR006527">
    <property type="entry name" value="F-box-assoc_dom_typ1"/>
</dbReference>
<dbReference type="OrthoDB" id="591557at2759"/>
<dbReference type="PROSITE" id="PS50181">
    <property type="entry name" value="FBOX"/>
    <property type="match status" value="1"/>
</dbReference>
<reference evidence="3 4" key="1">
    <citation type="submission" date="2020-10" db="EMBL/GenBank/DDBJ databases">
        <title>The Coptis chinensis genome and diversification of protoberbering-type alkaloids.</title>
        <authorList>
            <person name="Wang B."/>
            <person name="Shu S."/>
            <person name="Song C."/>
            <person name="Liu Y."/>
        </authorList>
    </citation>
    <scope>NUCLEOTIDE SEQUENCE [LARGE SCALE GENOMIC DNA]</scope>
    <source>
        <strain evidence="3">HL-2020</strain>
        <tissue evidence="3">Leaf</tissue>
    </source>
</reference>
<dbReference type="Gene3D" id="1.20.1280.50">
    <property type="match status" value="1"/>
</dbReference>
<dbReference type="EMBL" id="JADFTS010000003">
    <property type="protein sequence ID" value="KAF9613114.1"/>
    <property type="molecule type" value="Genomic_DNA"/>
</dbReference>
<organism evidence="3 4">
    <name type="scientific">Coptis chinensis</name>
    <dbReference type="NCBI Taxonomy" id="261450"/>
    <lineage>
        <taxon>Eukaryota</taxon>
        <taxon>Viridiplantae</taxon>
        <taxon>Streptophyta</taxon>
        <taxon>Embryophyta</taxon>
        <taxon>Tracheophyta</taxon>
        <taxon>Spermatophyta</taxon>
        <taxon>Magnoliopsida</taxon>
        <taxon>Ranunculales</taxon>
        <taxon>Ranunculaceae</taxon>
        <taxon>Coptidoideae</taxon>
        <taxon>Coptis</taxon>
    </lineage>
</organism>
<evidence type="ECO:0000313" key="3">
    <source>
        <dbReference type="EMBL" id="KAF9613114.1"/>
    </source>
</evidence>
<keyword evidence="4" id="KW-1185">Reference proteome</keyword>
<accession>A0A835IA54</accession>
<dbReference type="Proteomes" id="UP000631114">
    <property type="component" value="Unassembled WGS sequence"/>
</dbReference>
<comment type="caution">
    <text evidence="3">The sequence shown here is derived from an EMBL/GenBank/DDBJ whole genome shotgun (WGS) entry which is preliminary data.</text>
</comment>
<sequence>MSDLVPTPVVENILSRLPLDSIARCRCVSKSWNAIITDPFFVAMHFKQTIENTNNLIKAMFLSWHKLYSLDCGTYDHKVSEVSHQFQFRRNDSVAFLGSCNGLVCLRSRGMKDMNIYVWNPYKGGQCVQIHITLAHQKSKHRVGYGFGYNAIAKDYQVVRVLSYCTGYRCSEVEVFSLRSMSWRRVQDAPYNIIPLCGKLVNGALHWTGKHYTKSLYSPNSPMLVLAYDMSRESFRELPMPNYKKINFYLETLHGYLCVNFYSHHSFVESWVMKNYGMKESWTKLFRIKKDLTSPVKATYDWVPLCFINKGGLVRNSDISGRMRLGFLFCVAEDFRSVRVVVEETLRSETPSKSIAATRPTSTFSSASKLSCVLKFKHPKPYVQALVLALDSKPPAFLIVFALFHGNDAEPQFLYHHVCFALMYLISCTTLSKPHERARYSAALAPETAHPLLPANSISCDHLPMAESEELAFNIDSLNVENLALRSEINWFTKIAQFIKPFFPRSNSLSLPILPISEGIEPVKELLERSSDSIRGDEGKTNNSVVCDPGKGIGPLN</sequence>
<dbReference type="Pfam" id="PF00646">
    <property type="entry name" value="F-box"/>
    <property type="match status" value="1"/>
</dbReference>
<evidence type="ECO:0000259" key="2">
    <source>
        <dbReference type="PROSITE" id="PS50181"/>
    </source>
</evidence>
<dbReference type="InterPro" id="IPR036047">
    <property type="entry name" value="F-box-like_dom_sf"/>
</dbReference>
<dbReference type="CDD" id="cd22157">
    <property type="entry name" value="F-box_AtFBW1-like"/>
    <property type="match status" value="1"/>
</dbReference>
<name>A0A835IA54_9MAGN</name>
<dbReference type="InterPro" id="IPR001810">
    <property type="entry name" value="F-box_dom"/>
</dbReference>
<dbReference type="AlphaFoldDB" id="A0A835IA54"/>
<dbReference type="InterPro" id="IPR011043">
    <property type="entry name" value="Gal_Oxase/kelch_b-propeller"/>
</dbReference>
<protein>
    <recommendedName>
        <fullName evidence="2">F-box domain-containing protein</fullName>
    </recommendedName>
</protein>
<dbReference type="SMART" id="SM00256">
    <property type="entry name" value="FBOX"/>
    <property type="match status" value="1"/>
</dbReference>
<feature type="domain" description="F-box" evidence="2">
    <location>
        <begin position="1"/>
        <end position="49"/>
    </location>
</feature>
<dbReference type="Pfam" id="PF07734">
    <property type="entry name" value="FBA_1"/>
    <property type="match status" value="1"/>
</dbReference>
<proteinExistence type="predicted"/>